<accession>A0A6M2DEG6</accession>
<protein>
    <submittedName>
        <fullName evidence="2">Uncharacterized protein</fullName>
    </submittedName>
</protein>
<dbReference type="EMBL" id="GIIL01000967">
    <property type="protein sequence ID" value="NOV44693.1"/>
    <property type="molecule type" value="Transcribed_RNA"/>
</dbReference>
<proteinExistence type="predicted"/>
<feature type="region of interest" description="Disordered" evidence="1">
    <location>
        <begin position="164"/>
        <end position="191"/>
    </location>
</feature>
<organism evidence="2">
    <name type="scientific">Xenopsylla cheopis</name>
    <name type="common">Oriental rat flea</name>
    <name type="synonym">Pulex cheopis</name>
    <dbReference type="NCBI Taxonomy" id="163159"/>
    <lineage>
        <taxon>Eukaryota</taxon>
        <taxon>Metazoa</taxon>
        <taxon>Ecdysozoa</taxon>
        <taxon>Arthropoda</taxon>
        <taxon>Hexapoda</taxon>
        <taxon>Insecta</taxon>
        <taxon>Pterygota</taxon>
        <taxon>Neoptera</taxon>
        <taxon>Endopterygota</taxon>
        <taxon>Siphonaptera</taxon>
        <taxon>Pulicidae</taxon>
        <taxon>Xenopsyllinae</taxon>
        <taxon>Xenopsylla</taxon>
    </lineage>
</organism>
<feature type="compositionally biased region" description="Basic and acidic residues" evidence="1">
    <location>
        <begin position="179"/>
        <end position="188"/>
    </location>
</feature>
<sequence length="512" mass="58141">MSDPEYEPMVVDDTEFEDMTSEKKEELRVQAVDDLMKIYDLIVGKLPDDKKPSRENMDGVIINVDISNQISRVLATVYTFLRKSDAKNTSNSSEKYKQYKAEIEGTTIQIEELAKLIVNSGIKLNFLVATPLMNLITNFKCCFDEVRTGVTKFPVKIDTKQPTKKRKLNAASTSSASSSKKEKTDSRNISDYGLSNHHIPLLQGITFPPERRTGLLRSLGPLTQAILLVNEKKYFNKISNALRSSLQMLPMKEEVIIALKHAGSPGASAGLLKELGDLLILFTARATRKVYYPIAVWRYLWKVREDTKKTFSGMVTQYIFTHLCETKKLRLEIKTKGSTDHMAQILFHAMYGTYLDDLGILQQITSAESWAKRSEMTETFVKRSTGDSKLINPIYLRKFAKMAQALQTRTLGNVDPTATCRPSFSGVRKRMFSNEFSTYLKTGRSISTFSSDPMTLQRAIRKLKEDLTKEMEKDSLLLAGTVKWCTVANGNFQELEDFRPEERALYFYGKSE</sequence>
<evidence type="ECO:0000256" key="1">
    <source>
        <dbReference type="SAM" id="MobiDB-lite"/>
    </source>
</evidence>
<dbReference type="AlphaFoldDB" id="A0A6M2DEG6"/>
<name>A0A6M2DEG6_XENCH</name>
<dbReference type="SUPFAM" id="SSF161003">
    <property type="entry name" value="flu NP-like"/>
    <property type="match status" value="1"/>
</dbReference>
<evidence type="ECO:0000313" key="2">
    <source>
        <dbReference type="EMBL" id="NOV44693.1"/>
    </source>
</evidence>
<reference evidence="2" key="1">
    <citation type="submission" date="2020-03" db="EMBL/GenBank/DDBJ databases">
        <title>Transcriptomic Profiling of the Digestive Tract of the Rat Flea, Xenopsylla cheopis, Following Blood Feeding and Infection with Yersinia pestis.</title>
        <authorList>
            <person name="Bland D.M."/>
            <person name="Martens C.A."/>
            <person name="Virtaneva K."/>
            <person name="Kanakabandi K."/>
            <person name="Long D."/>
            <person name="Rosenke R."/>
            <person name="Saturday G.A."/>
            <person name="Hoyt F.H."/>
            <person name="Bruno D.P."/>
            <person name="Ribeiro J.M.C."/>
            <person name="Hinnebusch J."/>
        </authorList>
    </citation>
    <scope>NUCLEOTIDE SEQUENCE</scope>
</reference>